<name>A0ABR4AK17_9LECA</name>
<proteinExistence type="predicted"/>
<accession>A0ABR4AK17</accession>
<dbReference type="EMBL" id="JBHFEH010000133">
    <property type="protein sequence ID" value="KAL2045851.1"/>
    <property type="molecule type" value="Genomic_DNA"/>
</dbReference>
<evidence type="ECO:0000313" key="2">
    <source>
        <dbReference type="Proteomes" id="UP001590951"/>
    </source>
</evidence>
<evidence type="ECO:0000313" key="1">
    <source>
        <dbReference type="EMBL" id="KAL2045851.1"/>
    </source>
</evidence>
<protein>
    <submittedName>
        <fullName evidence="1">Uncharacterized protein</fullName>
    </submittedName>
</protein>
<dbReference type="Proteomes" id="UP001590951">
    <property type="component" value="Unassembled WGS sequence"/>
</dbReference>
<sequence length="65" mass="6767">MHLSRPTAALLGALSLASTVIPTIGQFGFLFTYYKQGSNCGAVYSGGSSQGGMYVIQDTVDQTTS</sequence>
<organism evidence="1 2">
    <name type="scientific">Lepraria finkii</name>
    <dbReference type="NCBI Taxonomy" id="1340010"/>
    <lineage>
        <taxon>Eukaryota</taxon>
        <taxon>Fungi</taxon>
        <taxon>Dikarya</taxon>
        <taxon>Ascomycota</taxon>
        <taxon>Pezizomycotina</taxon>
        <taxon>Lecanoromycetes</taxon>
        <taxon>OSLEUM clade</taxon>
        <taxon>Lecanoromycetidae</taxon>
        <taxon>Lecanorales</taxon>
        <taxon>Lecanorineae</taxon>
        <taxon>Stereocaulaceae</taxon>
        <taxon>Lepraria</taxon>
    </lineage>
</organism>
<keyword evidence="2" id="KW-1185">Reference proteome</keyword>
<comment type="caution">
    <text evidence="1">The sequence shown here is derived from an EMBL/GenBank/DDBJ whole genome shotgun (WGS) entry which is preliminary data.</text>
</comment>
<gene>
    <name evidence="1" type="ORF">ABVK25_012001</name>
</gene>
<reference evidence="1 2" key="1">
    <citation type="submission" date="2024-09" db="EMBL/GenBank/DDBJ databases">
        <title>Rethinking Asexuality: The Enigmatic Case of Functional Sexual Genes in Lepraria (Stereocaulaceae).</title>
        <authorList>
            <person name="Doellman M."/>
            <person name="Sun Y."/>
            <person name="Barcenas-Pena A."/>
            <person name="Lumbsch H.T."/>
            <person name="Grewe F."/>
        </authorList>
    </citation>
    <scope>NUCLEOTIDE SEQUENCE [LARGE SCALE GENOMIC DNA]</scope>
    <source>
        <strain evidence="1 2">Grewe 0041</strain>
    </source>
</reference>